<keyword evidence="4" id="KW-1185">Reference proteome</keyword>
<keyword evidence="1 3" id="KW-0378">Hydrolase</keyword>
<evidence type="ECO:0000256" key="1">
    <source>
        <dbReference type="ARBA" id="ARBA00022801"/>
    </source>
</evidence>
<dbReference type="GO" id="GO:0016787">
    <property type="term" value="F:hydrolase activity"/>
    <property type="evidence" value="ECO:0007669"/>
    <property type="project" value="UniProtKB-KW"/>
</dbReference>
<dbReference type="Proteomes" id="UP000510682">
    <property type="component" value="Chromosome"/>
</dbReference>
<dbReference type="KEGG" id="mgor:H0P51_17470"/>
<evidence type="ECO:0000313" key="4">
    <source>
        <dbReference type="Proteomes" id="UP000510682"/>
    </source>
</evidence>
<dbReference type="InterPro" id="IPR029058">
    <property type="entry name" value="AB_hydrolase_fold"/>
</dbReference>
<reference evidence="3" key="1">
    <citation type="submission" date="2020-07" db="EMBL/GenBank/DDBJ databases">
        <title>Description of Mycobacterium gordonae subsp. intergordonae subsp.nov. and Mycobacterium gordonae subsp. gordonae subsp. nov.</title>
        <authorList>
            <person name="Huang H."/>
        </authorList>
    </citation>
    <scope>NUCLEOTIDE SEQUENCE [LARGE SCALE GENOMIC DNA]</scope>
    <source>
        <strain evidence="3">24T</strain>
    </source>
</reference>
<name>A0A7D6DYI6_9MYCO</name>
<dbReference type="InterPro" id="IPR000639">
    <property type="entry name" value="Epox_hydrolase-like"/>
</dbReference>
<feature type="domain" description="AB hydrolase-1" evidence="2">
    <location>
        <begin position="23"/>
        <end position="272"/>
    </location>
</feature>
<evidence type="ECO:0000313" key="3">
    <source>
        <dbReference type="EMBL" id="QLL05621.1"/>
    </source>
</evidence>
<dbReference type="Pfam" id="PF12697">
    <property type="entry name" value="Abhydrolase_6"/>
    <property type="match status" value="1"/>
</dbReference>
<dbReference type="PANTHER" id="PTHR43329">
    <property type="entry name" value="EPOXIDE HYDROLASE"/>
    <property type="match status" value="1"/>
</dbReference>
<evidence type="ECO:0000259" key="2">
    <source>
        <dbReference type="Pfam" id="PF12697"/>
    </source>
</evidence>
<dbReference type="Gene3D" id="3.40.50.1820">
    <property type="entry name" value="alpha/beta hydrolase"/>
    <property type="match status" value="1"/>
</dbReference>
<dbReference type="InterPro" id="IPR000073">
    <property type="entry name" value="AB_hydrolase_1"/>
</dbReference>
<gene>
    <name evidence="3" type="ORF">H0P51_17470</name>
</gene>
<dbReference type="SUPFAM" id="SSF53474">
    <property type="entry name" value="alpha/beta-Hydrolases"/>
    <property type="match status" value="1"/>
</dbReference>
<accession>A0A7D6DYI6</accession>
<reference evidence="3" key="2">
    <citation type="submission" date="2020-07" db="EMBL/GenBank/DDBJ databases">
        <authorList>
            <person name="Yu X."/>
        </authorList>
    </citation>
    <scope>NUCLEOTIDE SEQUENCE [LARGE SCALE GENOMIC DNA]</scope>
    <source>
        <strain evidence="3">24T</strain>
    </source>
</reference>
<organism evidence="3 4">
    <name type="scientific">Mycobacterium vicinigordonae</name>
    <dbReference type="NCBI Taxonomy" id="1719132"/>
    <lineage>
        <taxon>Bacteria</taxon>
        <taxon>Bacillati</taxon>
        <taxon>Actinomycetota</taxon>
        <taxon>Actinomycetes</taxon>
        <taxon>Mycobacteriales</taxon>
        <taxon>Mycobacteriaceae</taxon>
        <taxon>Mycobacterium</taxon>
    </lineage>
</organism>
<proteinExistence type="predicted"/>
<protein>
    <submittedName>
        <fullName evidence="3">Alpha/beta hydrolase</fullName>
    </submittedName>
</protein>
<dbReference type="PRINTS" id="PR00412">
    <property type="entry name" value="EPOXHYDRLASE"/>
</dbReference>
<dbReference type="EMBL" id="CP059165">
    <property type="protein sequence ID" value="QLL05621.1"/>
    <property type="molecule type" value="Genomic_DNA"/>
</dbReference>
<dbReference type="RefSeq" id="WP_180914031.1">
    <property type="nucleotide sequence ID" value="NZ_CP059165.1"/>
</dbReference>
<dbReference type="AlphaFoldDB" id="A0A7D6DYI6"/>
<sequence>MVARPQPLIFGDIDDTTKPLAIAVHGFPDTPHTWRHLGPVLADRGYRVVAPWLPGYDSPASGPISVGTYVRQVLSVRGKYGADERAVLIGHDWGAHTGYGTVVSDPGAFRALVTLAVPPSAALGDTIFNYRQLKRSFYIWLIQQVGLAETALTQPGFWEQLWADWSPGYDPQQDISWLRQHVTAENIADVIAPYRATFNPAFADPDAETEAVATFTPPPIPTLYLHGTQDGGLGAEVVASAAQHLPAPGSTFEMIDGVGHFLHLEKPDAINERICGWLAG</sequence>